<keyword evidence="2" id="KW-1185">Reference proteome</keyword>
<sequence length="299" mass="35569">MEWIENMKLMFTPAHKKPVEDHIIRDKTTRNMITDTEELLVRLAKNAPAANKKKSVRRKQQEWQIKIKVTHKWISIVMMDQKHSSSPIKKRFVIVCYRKYMKAKNGIGLCKEASIRYLKDGRAHTRSIRDSSLFQSLFYRIHQLDLAFSNETVSFEQTSKELLLHQQNALQETKSNDLPFLIDEAKRYIQTVQQFSVDPLIETRLKRLLAQGEKLQNDFTLLDFEERHTVRRMFKEDIPSVIHTYLSLTLKHQLDHKEELFVALSKMELTLISYTERLETLRVERMNHLLKLQSLRYDK</sequence>
<dbReference type="RefSeq" id="WP_034742846.1">
    <property type="nucleotide sequence ID" value="NZ_BAUT01000006.1"/>
</dbReference>
<accession>W4PZA7</accession>
<proteinExistence type="predicted"/>
<protein>
    <submittedName>
        <fullName evidence="1">Uncharacterized protein</fullName>
    </submittedName>
</protein>
<comment type="caution">
    <text evidence="1">The sequence shown here is derived from an EMBL/GenBank/DDBJ whole genome shotgun (WGS) entry which is preliminary data.</text>
</comment>
<evidence type="ECO:0000313" key="1">
    <source>
        <dbReference type="EMBL" id="GAE25005.1"/>
    </source>
</evidence>
<dbReference type="Proteomes" id="UP000018890">
    <property type="component" value="Unassembled WGS sequence"/>
</dbReference>
<gene>
    <name evidence="1" type="ORF">JCM9140_974</name>
</gene>
<organism evidence="1 2">
    <name type="scientific">Halalkalibacter wakoensis JCM 9140</name>
    <dbReference type="NCBI Taxonomy" id="1236970"/>
    <lineage>
        <taxon>Bacteria</taxon>
        <taxon>Bacillati</taxon>
        <taxon>Bacillota</taxon>
        <taxon>Bacilli</taxon>
        <taxon>Bacillales</taxon>
        <taxon>Bacillaceae</taxon>
        <taxon>Halalkalibacter</taxon>
    </lineage>
</organism>
<dbReference type="OrthoDB" id="2921822at2"/>
<reference evidence="1" key="1">
    <citation type="journal article" date="2014" name="Genome Announc.">
        <title>Draft Genome Sequences of Three Alkaliphilic Bacillus Strains, Bacillus wakoensis JCM 9140T, Bacillus akibai JCM 9157T, and Bacillus hemicellulosilyticus JCM 9152T.</title>
        <authorList>
            <person name="Yuki M."/>
            <person name="Oshima K."/>
            <person name="Suda W."/>
            <person name="Oshida Y."/>
            <person name="Kitamura K."/>
            <person name="Iida T."/>
            <person name="Hattori M."/>
            <person name="Ohkuma M."/>
        </authorList>
    </citation>
    <scope>NUCLEOTIDE SEQUENCE [LARGE SCALE GENOMIC DNA]</scope>
    <source>
        <strain evidence="1">JCM 9140</strain>
    </source>
</reference>
<dbReference type="AlphaFoldDB" id="W4PZA7"/>
<dbReference type="EMBL" id="BAUT01000006">
    <property type="protein sequence ID" value="GAE25005.1"/>
    <property type="molecule type" value="Genomic_DNA"/>
</dbReference>
<evidence type="ECO:0000313" key="2">
    <source>
        <dbReference type="Proteomes" id="UP000018890"/>
    </source>
</evidence>
<name>W4PZA7_9BACI</name>
<dbReference type="STRING" id="1236970.JCM9140_974"/>